<sequence>MKRVLFVCLGNICRSPAAEAVFAAKASAAGLAASVDSAGTGGWHIGGPPYPPMIAAAAARGYDLAPLRARQVRRADFDDFDLILAMDRATLAELSALRPGGNATPLHLMLENAPGCGTDEVPDPYYTRDFDRALDLIELAADGLVASLTRSG</sequence>
<dbReference type="InterPro" id="IPR050438">
    <property type="entry name" value="LMW_PTPase"/>
</dbReference>
<name>A0ABT2ZIX5_9RHOB</name>
<evidence type="ECO:0000256" key="1">
    <source>
        <dbReference type="ARBA" id="ARBA00011063"/>
    </source>
</evidence>
<keyword evidence="3" id="KW-0378">Hydrolase</keyword>
<proteinExistence type="inferred from homology"/>
<dbReference type="InterPro" id="IPR017867">
    <property type="entry name" value="Tyr_phospatase_low_mol_wt"/>
</dbReference>
<evidence type="ECO:0000256" key="4">
    <source>
        <dbReference type="ARBA" id="ARBA00022912"/>
    </source>
</evidence>
<accession>A0ABT2ZIX5</accession>
<evidence type="ECO:0000256" key="3">
    <source>
        <dbReference type="ARBA" id="ARBA00022801"/>
    </source>
</evidence>
<dbReference type="EC" id="3.1.3.48" evidence="2"/>
<organism evidence="7 8">
    <name type="scientific">Albidovulum litorale</name>
    <dbReference type="NCBI Taxonomy" id="2984134"/>
    <lineage>
        <taxon>Bacteria</taxon>
        <taxon>Pseudomonadati</taxon>
        <taxon>Pseudomonadota</taxon>
        <taxon>Alphaproteobacteria</taxon>
        <taxon>Rhodobacterales</taxon>
        <taxon>Paracoccaceae</taxon>
        <taxon>Albidovulum</taxon>
    </lineage>
</organism>
<comment type="caution">
    <text evidence="7">The sequence shown here is derived from an EMBL/GenBank/DDBJ whole genome shotgun (WGS) entry which is preliminary data.</text>
</comment>
<evidence type="ECO:0000313" key="7">
    <source>
        <dbReference type="EMBL" id="MCV2871084.1"/>
    </source>
</evidence>
<evidence type="ECO:0000313" key="8">
    <source>
        <dbReference type="Proteomes" id="UP001652564"/>
    </source>
</evidence>
<dbReference type="Pfam" id="PF01451">
    <property type="entry name" value="LMWPc"/>
    <property type="match status" value="1"/>
</dbReference>
<keyword evidence="8" id="KW-1185">Reference proteome</keyword>
<feature type="domain" description="Phosphotyrosine protein phosphatase I" evidence="6">
    <location>
        <begin position="2"/>
        <end position="147"/>
    </location>
</feature>
<dbReference type="RefSeq" id="WP_263738275.1">
    <property type="nucleotide sequence ID" value="NZ_JAOWKZ010000001.1"/>
</dbReference>
<feature type="chain" id="PRO_5046310981" description="protein-tyrosine-phosphatase" evidence="5">
    <location>
        <begin position="21"/>
        <end position="152"/>
    </location>
</feature>
<evidence type="ECO:0000259" key="6">
    <source>
        <dbReference type="SMART" id="SM00226"/>
    </source>
</evidence>
<dbReference type="PRINTS" id="PR00719">
    <property type="entry name" value="LMWPTPASE"/>
</dbReference>
<evidence type="ECO:0000256" key="2">
    <source>
        <dbReference type="ARBA" id="ARBA00013064"/>
    </source>
</evidence>
<dbReference type="SMART" id="SM00226">
    <property type="entry name" value="LMWPc"/>
    <property type="match status" value="1"/>
</dbReference>
<dbReference type="PANTHER" id="PTHR11717">
    <property type="entry name" value="LOW MOLECULAR WEIGHT PROTEIN TYROSINE PHOSPHATASE"/>
    <property type="match status" value="1"/>
</dbReference>
<dbReference type="SUPFAM" id="SSF52788">
    <property type="entry name" value="Phosphotyrosine protein phosphatases I"/>
    <property type="match status" value="1"/>
</dbReference>
<dbReference type="EMBL" id="JAOWKZ010000001">
    <property type="protein sequence ID" value="MCV2871084.1"/>
    <property type="molecule type" value="Genomic_DNA"/>
</dbReference>
<dbReference type="Gene3D" id="3.40.50.2300">
    <property type="match status" value="1"/>
</dbReference>
<protein>
    <recommendedName>
        <fullName evidence="2">protein-tyrosine-phosphatase</fullName>
        <ecNumber evidence="2">3.1.3.48</ecNumber>
    </recommendedName>
</protein>
<dbReference type="Proteomes" id="UP001652564">
    <property type="component" value="Unassembled WGS sequence"/>
</dbReference>
<keyword evidence="5" id="KW-0732">Signal</keyword>
<dbReference type="CDD" id="cd16343">
    <property type="entry name" value="LMWPTP"/>
    <property type="match status" value="1"/>
</dbReference>
<dbReference type="InterPro" id="IPR023485">
    <property type="entry name" value="Ptyr_pPase"/>
</dbReference>
<evidence type="ECO:0000256" key="5">
    <source>
        <dbReference type="SAM" id="SignalP"/>
    </source>
</evidence>
<reference evidence="7 8" key="1">
    <citation type="submission" date="2022-10" db="EMBL/GenBank/DDBJ databases">
        <title>Defluviimonas sp. nov., isolated from ocean surface sediments.</title>
        <authorList>
            <person name="He W."/>
            <person name="Wang L."/>
            <person name="Zhang D.-F."/>
        </authorList>
    </citation>
    <scope>NUCLEOTIDE SEQUENCE [LARGE SCALE GENOMIC DNA]</scope>
    <source>
        <strain evidence="7 8">WL0050</strain>
    </source>
</reference>
<dbReference type="InterPro" id="IPR036196">
    <property type="entry name" value="Ptyr_pPase_sf"/>
</dbReference>
<dbReference type="PANTHER" id="PTHR11717:SF7">
    <property type="entry name" value="LOW MOLECULAR WEIGHT PHOSPHOTYROSINE PROTEIN PHOSPHATASE"/>
    <property type="match status" value="1"/>
</dbReference>
<keyword evidence="4" id="KW-0904">Protein phosphatase</keyword>
<gene>
    <name evidence="7" type="ORF">OEZ71_02115</name>
</gene>
<comment type="similarity">
    <text evidence="1">Belongs to the low molecular weight phosphotyrosine protein phosphatase family.</text>
</comment>
<feature type="signal peptide" evidence="5">
    <location>
        <begin position="1"/>
        <end position="20"/>
    </location>
</feature>